<dbReference type="AlphaFoldDB" id="A0A7C8IP87"/>
<dbReference type="EMBL" id="WUBL01000095">
    <property type="protein sequence ID" value="KAF2966183.1"/>
    <property type="molecule type" value="Genomic_DNA"/>
</dbReference>
<organism evidence="2 3">
    <name type="scientific">Xylaria multiplex</name>
    <dbReference type="NCBI Taxonomy" id="323545"/>
    <lineage>
        <taxon>Eukaryota</taxon>
        <taxon>Fungi</taxon>
        <taxon>Dikarya</taxon>
        <taxon>Ascomycota</taxon>
        <taxon>Pezizomycotina</taxon>
        <taxon>Sordariomycetes</taxon>
        <taxon>Xylariomycetidae</taxon>
        <taxon>Xylariales</taxon>
        <taxon>Xylariaceae</taxon>
        <taxon>Xylaria</taxon>
    </lineage>
</organism>
<evidence type="ECO:0000256" key="1">
    <source>
        <dbReference type="SAM" id="MobiDB-lite"/>
    </source>
</evidence>
<protein>
    <submittedName>
        <fullName evidence="2">Uncharacterized protein</fullName>
    </submittedName>
</protein>
<dbReference type="OrthoDB" id="3796612at2759"/>
<proteinExistence type="predicted"/>
<evidence type="ECO:0000313" key="3">
    <source>
        <dbReference type="Proteomes" id="UP000481858"/>
    </source>
</evidence>
<name>A0A7C8IP87_9PEZI</name>
<gene>
    <name evidence="2" type="ORF">GQX73_g7398</name>
</gene>
<keyword evidence="3" id="KW-1185">Reference proteome</keyword>
<feature type="region of interest" description="Disordered" evidence="1">
    <location>
        <begin position="292"/>
        <end position="311"/>
    </location>
</feature>
<dbReference type="Proteomes" id="UP000481858">
    <property type="component" value="Unassembled WGS sequence"/>
</dbReference>
<comment type="caution">
    <text evidence="2">The sequence shown here is derived from an EMBL/GenBank/DDBJ whole genome shotgun (WGS) entry which is preliminary data.</text>
</comment>
<evidence type="ECO:0000313" key="2">
    <source>
        <dbReference type="EMBL" id="KAF2966183.1"/>
    </source>
</evidence>
<reference evidence="2 3" key="1">
    <citation type="submission" date="2019-12" db="EMBL/GenBank/DDBJ databases">
        <title>Draft genome sequence of the ascomycete Xylaria multiplex DSM 110363.</title>
        <authorList>
            <person name="Buettner E."/>
            <person name="Kellner H."/>
        </authorList>
    </citation>
    <scope>NUCLEOTIDE SEQUENCE [LARGE SCALE GENOMIC DNA]</scope>
    <source>
        <strain evidence="2 3">DSM 110363</strain>
    </source>
</reference>
<sequence length="311" mass="34677">MATDNIQHSKPPEITLFQLYLAPSEADYHTLNEGDEINRSNVTDDATDGFVILVSLEKAIHDTGPSLNSFVGLHFVFRGANDKRRFKVVSITVHFEDETKPAVDDPEVVHIWPDRDYTWQGMTRERTHTMSVGVSAKASLAGFEFGPEGRWQREEKFVRNTPARLSGHKTLLNRRAGSHKNAVAIRMSENAQEESGVLRELRAGILLRRKRAGPNRFLAKIDIKAEADFRYDIVRGWKKLVGSQHVTDPIVFQPNVNFFDENNVAGINNDLPSLAMVEAYGKAAMSTELPRGFTKGTGEGGDVAEEVLTSS</sequence>
<accession>A0A7C8IP87</accession>
<dbReference type="InParanoid" id="A0A7C8IP87"/>